<name>A0A119CW94_THIDE</name>
<reference evidence="7" key="1">
    <citation type="journal article" date="2015" name="Appl. Environ. Microbiol.">
        <title>Aerobic and Anaerobic Thiosulfate Oxidation by a Cold-Adapted, Subglacial Chemoautotroph.</title>
        <authorList>
            <person name="Harrold Z.R."/>
            <person name="Skidmore M.L."/>
            <person name="Hamilton T.L."/>
            <person name="Desch L."/>
            <person name="Amada K."/>
            <person name="van Gelder W."/>
            <person name="Glover K."/>
            <person name="Roden E.E."/>
            <person name="Boyd E.S."/>
        </authorList>
    </citation>
    <scope>NUCLEOTIDE SEQUENCE [LARGE SCALE GENOMIC DNA]</scope>
    <source>
        <strain evidence="7">RG</strain>
    </source>
</reference>
<keyword evidence="2 4" id="KW-0479">Metal-binding</keyword>
<dbReference type="Proteomes" id="UP000064243">
    <property type="component" value="Unassembled WGS sequence"/>
</dbReference>
<feature type="signal peptide" evidence="5">
    <location>
        <begin position="1"/>
        <end position="22"/>
    </location>
</feature>
<dbReference type="InterPro" id="IPR036909">
    <property type="entry name" value="Cyt_c-like_dom_sf"/>
</dbReference>
<comment type="caution">
    <text evidence="7">The sequence shown here is derived from an EMBL/GenBank/DDBJ whole genome shotgun (WGS) entry which is preliminary data.</text>
</comment>
<evidence type="ECO:0000256" key="5">
    <source>
        <dbReference type="SAM" id="SignalP"/>
    </source>
</evidence>
<dbReference type="STRING" id="1123392.GCA_000376425_00665"/>
<dbReference type="GO" id="GO:0046872">
    <property type="term" value="F:metal ion binding"/>
    <property type="evidence" value="ECO:0007669"/>
    <property type="project" value="UniProtKB-KW"/>
</dbReference>
<dbReference type="RefSeq" id="WP_059754539.1">
    <property type="nucleotide sequence ID" value="NZ_LDUG01000020.1"/>
</dbReference>
<sequence>MIKRLCCNGLAMLGMISAVAGAADTSAGFMANYAQQSGVAVSALSPARGEALYRSEHRGRDGKTVSCTSCHTANPKQAGQTRVGKRIEPLAPAANPGRFTDAAKVEKWFRRNCTDVLQRECSAQEKGDFIAWLNQIK</sequence>
<evidence type="ECO:0000256" key="4">
    <source>
        <dbReference type="PROSITE-ProRule" id="PRU00433"/>
    </source>
</evidence>
<dbReference type="EMBL" id="LDUG01000020">
    <property type="protein sequence ID" value="KVW96224.1"/>
    <property type="molecule type" value="Genomic_DNA"/>
</dbReference>
<protein>
    <submittedName>
        <fullName evidence="7">Cytochrome C</fullName>
    </submittedName>
</protein>
<dbReference type="GO" id="GO:0020037">
    <property type="term" value="F:heme binding"/>
    <property type="evidence" value="ECO:0007669"/>
    <property type="project" value="InterPro"/>
</dbReference>
<evidence type="ECO:0000256" key="3">
    <source>
        <dbReference type="ARBA" id="ARBA00023004"/>
    </source>
</evidence>
<dbReference type="AlphaFoldDB" id="A0A119CW94"/>
<dbReference type="PROSITE" id="PS51007">
    <property type="entry name" value="CYTC"/>
    <property type="match status" value="1"/>
</dbReference>
<dbReference type="Gene3D" id="1.10.760.10">
    <property type="entry name" value="Cytochrome c-like domain"/>
    <property type="match status" value="1"/>
</dbReference>
<evidence type="ECO:0000313" key="7">
    <source>
        <dbReference type="EMBL" id="KVW96224.1"/>
    </source>
</evidence>
<dbReference type="Pfam" id="PF09086">
    <property type="entry name" value="DUF1924"/>
    <property type="match status" value="1"/>
</dbReference>
<keyword evidence="3 4" id="KW-0408">Iron</keyword>
<dbReference type="InterPro" id="IPR015170">
    <property type="entry name" value="DUF1924_SHP"/>
</dbReference>
<evidence type="ECO:0000256" key="2">
    <source>
        <dbReference type="ARBA" id="ARBA00022723"/>
    </source>
</evidence>
<accession>A0A119CW94</accession>
<proteinExistence type="predicted"/>
<gene>
    <name evidence="7" type="ORF">ABW22_07985</name>
</gene>
<dbReference type="SUPFAM" id="SSF46626">
    <property type="entry name" value="Cytochrome c"/>
    <property type="match status" value="1"/>
</dbReference>
<keyword evidence="5" id="KW-0732">Signal</keyword>
<feature type="chain" id="PRO_5007161824" evidence="5">
    <location>
        <begin position="23"/>
        <end position="137"/>
    </location>
</feature>
<keyword evidence="1 4" id="KW-0349">Heme</keyword>
<evidence type="ECO:0000259" key="6">
    <source>
        <dbReference type="PROSITE" id="PS51007"/>
    </source>
</evidence>
<organism evidence="7 8">
    <name type="scientific">Thiobacillus denitrificans</name>
    <dbReference type="NCBI Taxonomy" id="36861"/>
    <lineage>
        <taxon>Bacteria</taxon>
        <taxon>Pseudomonadati</taxon>
        <taxon>Pseudomonadota</taxon>
        <taxon>Betaproteobacteria</taxon>
        <taxon>Nitrosomonadales</taxon>
        <taxon>Thiobacillaceae</taxon>
        <taxon>Thiobacillus</taxon>
    </lineage>
</organism>
<keyword evidence="8" id="KW-1185">Reference proteome</keyword>
<evidence type="ECO:0000313" key="8">
    <source>
        <dbReference type="Proteomes" id="UP000064243"/>
    </source>
</evidence>
<feature type="domain" description="Cytochrome c" evidence="6">
    <location>
        <begin position="44"/>
        <end position="137"/>
    </location>
</feature>
<dbReference type="PATRIC" id="fig|36861.3.peg.1244"/>
<dbReference type="GO" id="GO:0009055">
    <property type="term" value="F:electron transfer activity"/>
    <property type="evidence" value="ECO:0007669"/>
    <property type="project" value="InterPro"/>
</dbReference>
<dbReference type="InterPro" id="IPR009056">
    <property type="entry name" value="Cyt_c-like_dom"/>
</dbReference>
<dbReference type="OrthoDB" id="5295318at2"/>
<evidence type="ECO:0000256" key="1">
    <source>
        <dbReference type="ARBA" id="ARBA00022617"/>
    </source>
</evidence>